<protein>
    <submittedName>
        <fullName evidence="1">Uncharacterized protein</fullName>
    </submittedName>
</protein>
<dbReference type="OMA" id="AKRECYP"/>
<dbReference type="EMBL" id="GL435361">
    <property type="protein sequence ID" value="EFN73411.1"/>
    <property type="molecule type" value="Genomic_DNA"/>
</dbReference>
<feature type="non-terminal residue" evidence="1">
    <location>
        <position position="1"/>
    </location>
</feature>
<sequence length="139" mass="15930">KKRRLASLVTHSTTEELIYATQMSLRSKGKRDAAETVKQIEISPNRATRIKKAYKNSHKLTPIKLKGEEALALYIDAKLTKNQYVLIRSQAKTQNADIYPSYNKLLEAKKKCYPKDIIITEVSAEIKLQALLDHTIQRF</sequence>
<gene>
    <name evidence="1" type="ORF">EAG_03300</name>
</gene>
<feature type="non-terminal residue" evidence="1">
    <location>
        <position position="139"/>
    </location>
</feature>
<organism evidence="2">
    <name type="scientific">Camponotus floridanus</name>
    <name type="common">Florida carpenter ant</name>
    <dbReference type="NCBI Taxonomy" id="104421"/>
    <lineage>
        <taxon>Eukaryota</taxon>
        <taxon>Metazoa</taxon>
        <taxon>Ecdysozoa</taxon>
        <taxon>Arthropoda</taxon>
        <taxon>Hexapoda</taxon>
        <taxon>Insecta</taxon>
        <taxon>Pterygota</taxon>
        <taxon>Neoptera</taxon>
        <taxon>Endopterygota</taxon>
        <taxon>Hymenoptera</taxon>
        <taxon>Apocrita</taxon>
        <taxon>Aculeata</taxon>
        <taxon>Formicoidea</taxon>
        <taxon>Formicidae</taxon>
        <taxon>Formicinae</taxon>
        <taxon>Camponotus</taxon>
    </lineage>
</organism>
<dbReference type="AlphaFoldDB" id="E1ZZI0"/>
<reference evidence="1 2" key="1">
    <citation type="journal article" date="2010" name="Science">
        <title>Genomic comparison of the ants Camponotus floridanus and Harpegnathos saltator.</title>
        <authorList>
            <person name="Bonasio R."/>
            <person name="Zhang G."/>
            <person name="Ye C."/>
            <person name="Mutti N.S."/>
            <person name="Fang X."/>
            <person name="Qin N."/>
            <person name="Donahue G."/>
            <person name="Yang P."/>
            <person name="Li Q."/>
            <person name="Li C."/>
            <person name="Zhang P."/>
            <person name="Huang Z."/>
            <person name="Berger S.L."/>
            <person name="Reinberg D."/>
            <person name="Wang J."/>
            <person name="Liebig J."/>
        </authorList>
    </citation>
    <scope>NUCLEOTIDE SEQUENCE [LARGE SCALE GENOMIC DNA]</scope>
    <source>
        <strain evidence="2">C129</strain>
    </source>
</reference>
<keyword evidence="2" id="KW-1185">Reference proteome</keyword>
<proteinExistence type="predicted"/>
<name>E1ZZI0_CAMFO</name>
<dbReference type="InParanoid" id="E1ZZI0"/>
<evidence type="ECO:0000313" key="2">
    <source>
        <dbReference type="Proteomes" id="UP000000311"/>
    </source>
</evidence>
<accession>E1ZZI0</accession>
<dbReference type="Proteomes" id="UP000000311">
    <property type="component" value="Unassembled WGS sequence"/>
</dbReference>
<evidence type="ECO:0000313" key="1">
    <source>
        <dbReference type="EMBL" id="EFN73411.1"/>
    </source>
</evidence>